<gene>
    <name evidence="8" type="ORF">Kalk_09730</name>
</gene>
<dbReference type="SUPFAM" id="SSF56784">
    <property type="entry name" value="HAD-like"/>
    <property type="match status" value="2"/>
</dbReference>
<dbReference type="SFLD" id="SFLDG01129">
    <property type="entry name" value="C1.5:_HAD__Beta-PGM__Phosphata"/>
    <property type="match status" value="2"/>
</dbReference>
<keyword evidence="8" id="KW-0378">Hydrolase</keyword>
<dbReference type="GO" id="GO:0046872">
    <property type="term" value="F:metal ion binding"/>
    <property type="evidence" value="ECO:0007669"/>
    <property type="project" value="UniProtKB-KW"/>
</dbReference>
<dbReference type="GO" id="GO:0006281">
    <property type="term" value="P:DNA repair"/>
    <property type="evidence" value="ECO:0007669"/>
    <property type="project" value="TreeGrafter"/>
</dbReference>
<dbReference type="SFLD" id="SFLDS00003">
    <property type="entry name" value="Haloacid_Dehalogenase"/>
    <property type="match status" value="2"/>
</dbReference>
<dbReference type="InterPro" id="IPR036412">
    <property type="entry name" value="HAD-like_sf"/>
</dbReference>
<evidence type="ECO:0000256" key="2">
    <source>
        <dbReference type="ARBA" id="ARBA00001946"/>
    </source>
</evidence>
<comment type="pathway">
    <text evidence="3">Organic acid metabolism; glycolate biosynthesis; glycolate from 2-phosphoglycolate: step 1/1.</text>
</comment>
<evidence type="ECO:0000256" key="3">
    <source>
        <dbReference type="ARBA" id="ARBA00004818"/>
    </source>
</evidence>
<evidence type="ECO:0000256" key="6">
    <source>
        <dbReference type="ARBA" id="ARBA00022723"/>
    </source>
</evidence>
<evidence type="ECO:0000256" key="7">
    <source>
        <dbReference type="ARBA" id="ARBA00023277"/>
    </source>
</evidence>
<keyword evidence="7" id="KW-0119">Carbohydrate metabolism</keyword>
<dbReference type="Gene3D" id="3.40.50.1000">
    <property type="entry name" value="HAD superfamily/HAD-like"/>
    <property type="match status" value="2"/>
</dbReference>
<dbReference type="GO" id="GO:0008967">
    <property type="term" value="F:phosphoglycolate phosphatase activity"/>
    <property type="evidence" value="ECO:0007669"/>
    <property type="project" value="UniProtKB-EC"/>
</dbReference>
<dbReference type="KEGG" id="kak:Kalk_09730"/>
<dbReference type="OrthoDB" id="9782449at2"/>
<keyword evidence="9" id="KW-1185">Reference proteome</keyword>
<name>A0A2K9LJY5_9GAMM</name>
<organism evidence="8 9">
    <name type="scientific">Ketobacter alkanivorans</name>
    <dbReference type="NCBI Taxonomy" id="1917421"/>
    <lineage>
        <taxon>Bacteria</taxon>
        <taxon>Pseudomonadati</taxon>
        <taxon>Pseudomonadota</taxon>
        <taxon>Gammaproteobacteria</taxon>
        <taxon>Pseudomonadales</taxon>
        <taxon>Ketobacteraceae</taxon>
        <taxon>Ketobacter</taxon>
    </lineage>
</organism>
<protein>
    <recommendedName>
        <fullName evidence="5">phosphoglycolate phosphatase</fullName>
        <ecNumber evidence="5">3.1.3.18</ecNumber>
    </recommendedName>
</protein>
<comment type="catalytic activity">
    <reaction evidence="1">
        <text>2-phosphoglycolate + H2O = glycolate + phosphate</text>
        <dbReference type="Rhea" id="RHEA:14369"/>
        <dbReference type="ChEBI" id="CHEBI:15377"/>
        <dbReference type="ChEBI" id="CHEBI:29805"/>
        <dbReference type="ChEBI" id="CHEBI:43474"/>
        <dbReference type="ChEBI" id="CHEBI:58033"/>
        <dbReference type="EC" id="3.1.3.18"/>
    </reaction>
</comment>
<dbReference type="PANTHER" id="PTHR43434">
    <property type="entry name" value="PHOSPHOGLYCOLATE PHOSPHATASE"/>
    <property type="match status" value="1"/>
</dbReference>
<evidence type="ECO:0000256" key="1">
    <source>
        <dbReference type="ARBA" id="ARBA00000830"/>
    </source>
</evidence>
<accession>A0A2K9LJY5</accession>
<dbReference type="EMBL" id="CP022684">
    <property type="protein sequence ID" value="AUM12676.1"/>
    <property type="molecule type" value="Genomic_DNA"/>
</dbReference>
<dbReference type="InterPro" id="IPR023214">
    <property type="entry name" value="HAD_sf"/>
</dbReference>
<dbReference type="RefSeq" id="WP_101894061.1">
    <property type="nucleotide sequence ID" value="NZ_CP022684.1"/>
</dbReference>
<comment type="cofactor">
    <cofactor evidence="2">
        <name>Mg(2+)</name>
        <dbReference type="ChEBI" id="CHEBI:18420"/>
    </cofactor>
</comment>
<dbReference type="InterPro" id="IPR041492">
    <property type="entry name" value="HAD_2"/>
</dbReference>
<dbReference type="Gene3D" id="1.10.150.730">
    <property type="match status" value="1"/>
</dbReference>
<evidence type="ECO:0000313" key="8">
    <source>
        <dbReference type="EMBL" id="AUM12676.1"/>
    </source>
</evidence>
<evidence type="ECO:0000256" key="5">
    <source>
        <dbReference type="ARBA" id="ARBA00013078"/>
    </source>
</evidence>
<dbReference type="InterPro" id="IPR006439">
    <property type="entry name" value="HAD-SF_hydro_IA"/>
</dbReference>
<sequence>MNKTTHILPIPRAILFDWHGTLVDTQDAMIAALEEMLPQLEDLHLIDRLQSEADCHSKDDIKLVRYIRLFRRLHPKILAERRISRTEIFNALFGDDLDAKTMAHRAYNKCYRNYFGKVKPFQQGAREYLASLKRLGIIVGVATNRSREFFEHELRTVDDGSWPRLIELSTCADDVTHYKPDPQVIRYALAQSDIYPKPDTWYIGDSYLDMVTAKEAGVTAVFYNGGCRTPDELNQLFSEDERYVPDAIINSFEELMDQLEQVQDNNPDAFEKIVSKARPPAFPAPKAPPLHIEPDWHPSVAKLTAPRIILFDWHATLVDTLDAMYRAVDDMLPELEQHGLLTRMVDPQQSKSPDDARLVEYVRSYAQLHPKIKADRKISRTDIFEVLFGEDQEAKQIAHRIFNQHYRNHFGTVLPFEPQVRSVMVGLKALGLKLGVITNRDREFFEHEIKAVEGGTWVNLFDTMICGDDTVNRKPHPDQLIESAAQLHREPAMDIWYVGDSTTDIIASKLGGFTGVFFNGAQWDRNWLHTIFPGNDRYPHKPDVVVNDFSEFWALVLACLRNAAT</sequence>
<proteinExistence type="inferred from homology"/>
<evidence type="ECO:0000313" key="9">
    <source>
        <dbReference type="Proteomes" id="UP000235116"/>
    </source>
</evidence>
<dbReference type="Pfam" id="PF13419">
    <property type="entry name" value="HAD_2"/>
    <property type="match status" value="2"/>
</dbReference>
<dbReference type="InterPro" id="IPR050155">
    <property type="entry name" value="HAD-like_hydrolase_sf"/>
</dbReference>
<dbReference type="PANTHER" id="PTHR43434:SF1">
    <property type="entry name" value="PHOSPHOGLYCOLATE PHOSPHATASE"/>
    <property type="match status" value="1"/>
</dbReference>
<evidence type="ECO:0000256" key="4">
    <source>
        <dbReference type="ARBA" id="ARBA00006171"/>
    </source>
</evidence>
<dbReference type="EC" id="3.1.3.18" evidence="5"/>
<dbReference type="AlphaFoldDB" id="A0A2K9LJY5"/>
<dbReference type="Proteomes" id="UP000235116">
    <property type="component" value="Chromosome"/>
</dbReference>
<reference evidence="9" key="1">
    <citation type="submission" date="2017-08" db="EMBL/GenBank/DDBJ databases">
        <title>Direct submision.</title>
        <authorList>
            <person name="Kim S.-J."/>
            <person name="Rhee S.-K."/>
        </authorList>
    </citation>
    <scope>NUCLEOTIDE SEQUENCE [LARGE SCALE GENOMIC DNA]</scope>
    <source>
        <strain evidence="9">GI5</strain>
    </source>
</reference>
<keyword evidence="6" id="KW-0479">Metal-binding</keyword>
<dbReference type="GO" id="GO:0005829">
    <property type="term" value="C:cytosol"/>
    <property type="evidence" value="ECO:0007669"/>
    <property type="project" value="TreeGrafter"/>
</dbReference>
<dbReference type="NCBIfam" id="TIGR01549">
    <property type="entry name" value="HAD-SF-IA-v1"/>
    <property type="match status" value="1"/>
</dbReference>
<comment type="similarity">
    <text evidence="4">Belongs to the HAD-like hydrolase superfamily. CbbY/CbbZ/Gph/YieH family.</text>
</comment>